<dbReference type="RefSeq" id="WP_057900068.1">
    <property type="nucleotide sequence ID" value="NZ_CP080764.1"/>
</dbReference>
<evidence type="ECO:0000256" key="6">
    <source>
        <dbReference type="ARBA" id="ARBA00023015"/>
    </source>
</evidence>
<dbReference type="InterPro" id="IPR036390">
    <property type="entry name" value="WH_DNA-bd_sf"/>
</dbReference>
<name>A0A1G8DGW1_ANETH</name>
<dbReference type="InterPro" id="IPR004839">
    <property type="entry name" value="Aminotransferase_I/II_large"/>
</dbReference>
<keyword evidence="4 11" id="KW-0808">Transferase</keyword>
<dbReference type="Proteomes" id="UP000198956">
    <property type="component" value="Unassembled WGS sequence"/>
</dbReference>
<evidence type="ECO:0000313" key="12">
    <source>
        <dbReference type="Proteomes" id="UP000198956"/>
    </source>
</evidence>
<comment type="similarity">
    <text evidence="2">In the C-terminal section; belongs to the class-I pyridoxal-phosphate-dependent aminotransferase family.</text>
</comment>
<evidence type="ECO:0000256" key="8">
    <source>
        <dbReference type="ARBA" id="ARBA00023163"/>
    </source>
</evidence>
<comment type="cofactor">
    <cofactor evidence="1">
        <name>pyridoxal 5'-phosphate</name>
        <dbReference type="ChEBI" id="CHEBI:597326"/>
    </cofactor>
</comment>
<evidence type="ECO:0000256" key="1">
    <source>
        <dbReference type="ARBA" id="ARBA00001933"/>
    </source>
</evidence>
<dbReference type="FunFam" id="3.40.640.10:FF:000023">
    <property type="entry name" value="Transcriptional regulator, GntR family"/>
    <property type="match status" value="1"/>
</dbReference>
<evidence type="ECO:0000256" key="3">
    <source>
        <dbReference type="ARBA" id="ARBA00022576"/>
    </source>
</evidence>
<dbReference type="AlphaFoldDB" id="A0A1G8DGW1"/>
<dbReference type="Proteomes" id="UP000826616">
    <property type="component" value="Chromosome"/>
</dbReference>
<dbReference type="Gene3D" id="3.40.640.10">
    <property type="entry name" value="Type I PLP-dependent aspartate aminotransferase-like (Major domain)"/>
    <property type="match status" value="1"/>
</dbReference>
<dbReference type="FunFam" id="1.10.10.10:FF:000079">
    <property type="entry name" value="GntR family transcriptional regulator"/>
    <property type="match status" value="1"/>
</dbReference>
<dbReference type="PANTHER" id="PTHR46577">
    <property type="entry name" value="HTH-TYPE TRANSCRIPTIONAL REGULATORY PROTEIN GABR"/>
    <property type="match status" value="1"/>
</dbReference>
<keyword evidence="7 11" id="KW-0238">DNA-binding</keyword>
<dbReference type="InterPro" id="IPR036388">
    <property type="entry name" value="WH-like_DNA-bd_sf"/>
</dbReference>
<dbReference type="GO" id="GO:0008483">
    <property type="term" value="F:transaminase activity"/>
    <property type="evidence" value="ECO:0007669"/>
    <property type="project" value="UniProtKB-KW"/>
</dbReference>
<dbReference type="CDD" id="cd00609">
    <property type="entry name" value="AAT_like"/>
    <property type="match status" value="1"/>
</dbReference>
<dbReference type="Gene3D" id="3.90.1150.10">
    <property type="entry name" value="Aspartate Aminotransferase, domain 1"/>
    <property type="match status" value="1"/>
</dbReference>
<evidence type="ECO:0000313" key="10">
    <source>
        <dbReference type="EMBL" id="QYY43074.1"/>
    </source>
</evidence>
<dbReference type="Pfam" id="PF00155">
    <property type="entry name" value="Aminotran_1_2"/>
    <property type="match status" value="1"/>
</dbReference>
<keyword evidence="6" id="KW-0805">Transcription regulation</keyword>
<dbReference type="InterPro" id="IPR051446">
    <property type="entry name" value="HTH_trans_reg/aminotransferase"/>
</dbReference>
<keyword evidence="3 11" id="KW-0032">Aminotransferase</keyword>
<evidence type="ECO:0000256" key="5">
    <source>
        <dbReference type="ARBA" id="ARBA00022898"/>
    </source>
</evidence>
<accession>A0A1G8DGW1</accession>
<dbReference type="SUPFAM" id="SSF46785">
    <property type="entry name" value="Winged helix' DNA-binding domain"/>
    <property type="match status" value="1"/>
</dbReference>
<dbReference type="Gene3D" id="1.10.10.10">
    <property type="entry name" value="Winged helix-like DNA-binding domain superfamily/Winged helix DNA-binding domain"/>
    <property type="match status" value="1"/>
</dbReference>
<keyword evidence="13" id="KW-1185">Reference proteome</keyword>
<evidence type="ECO:0000259" key="9">
    <source>
        <dbReference type="PROSITE" id="PS50949"/>
    </source>
</evidence>
<dbReference type="InterPro" id="IPR015421">
    <property type="entry name" value="PyrdxlP-dep_Trfase_major"/>
</dbReference>
<keyword evidence="5" id="KW-0663">Pyridoxal phosphate</keyword>
<sequence>MEWKPDRLHDKPIYKQIVEYIEYRIFNGEYPPGSLLPSERILAKELNVNRSTVVTAYEELRASGLIISKQGSGTRVSPFLAENSKERVPNWNRYVVGGSLLPNIPLIRRILKEALNKDLIDLATGELSPDLFPQAQFQQIIKTGNFNFHLGYENPQGNFQLRETIANHVKKYKNIDATASSILITSGAQQALHLIVQCLLKPGDSIAIEDPSYCYSLPIFKSVGLKVHLLPVDQNGVNPDDLLTLHKKHRLRMIFLNPTFQNPTGVSLHPERRKKILDIAAKYGIPIIEDDPYTLTAFEQEPFPTLKSMDPYGIVLYISSLSKIVSSGLRIGWITGPQRVINRLSDAKQQIDFGHSIFSQWIANEFLTSPYFHEHINQLVLELKKRRDAMVSSIKNYLHDHVEFFIPKGGIHMWCKMKTPIHEEKLLETALNYGVIFVPGSALGTKKGYVRFTFGRAYEDTIEEAIFKFSEAFYNLANKT</sequence>
<dbReference type="GeneID" id="97140094"/>
<evidence type="ECO:0000256" key="4">
    <source>
        <dbReference type="ARBA" id="ARBA00022679"/>
    </source>
</evidence>
<evidence type="ECO:0000313" key="11">
    <source>
        <dbReference type="EMBL" id="SDH56906.1"/>
    </source>
</evidence>
<evidence type="ECO:0000256" key="7">
    <source>
        <dbReference type="ARBA" id="ARBA00023125"/>
    </source>
</evidence>
<dbReference type="OrthoDB" id="9802601at2"/>
<proteinExistence type="inferred from homology"/>
<protein>
    <submittedName>
        <fullName evidence="11">DNA-binding transcriptional regulator, MocR family, contains an aminotransferase domain</fullName>
    </submittedName>
    <submittedName>
        <fullName evidence="10">PLP-dependent aminotransferase family protein</fullName>
    </submittedName>
</protein>
<evidence type="ECO:0000313" key="13">
    <source>
        <dbReference type="Proteomes" id="UP000826616"/>
    </source>
</evidence>
<dbReference type="PROSITE" id="PS50949">
    <property type="entry name" value="HTH_GNTR"/>
    <property type="match status" value="1"/>
</dbReference>
<dbReference type="InterPro" id="IPR015424">
    <property type="entry name" value="PyrdxlP-dep_Trfase"/>
</dbReference>
<dbReference type="GO" id="GO:0003677">
    <property type="term" value="F:DNA binding"/>
    <property type="evidence" value="ECO:0007669"/>
    <property type="project" value="UniProtKB-KW"/>
</dbReference>
<dbReference type="PRINTS" id="PR00035">
    <property type="entry name" value="HTHGNTR"/>
</dbReference>
<dbReference type="GO" id="GO:0003700">
    <property type="term" value="F:DNA-binding transcription factor activity"/>
    <property type="evidence" value="ECO:0007669"/>
    <property type="project" value="InterPro"/>
</dbReference>
<dbReference type="InterPro" id="IPR015422">
    <property type="entry name" value="PyrdxlP-dep_Trfase_small"/>
</dbReference>
<dbReference type="CDD" id="cd07377">
    <property type="entry name" value="WHTH_GntR"/>
    <property type="match status" value="1"/>
</dbReference>
<dbReference type="SMART" id="SM00345">
    <property type="entry name" value="HTH_GNTR"/>
    <property type="match status" value="1"/>
</dbReference>
<reference evidence="11 12" key="1">
    <citation type="submission" date="2016-10" db="EMBL/GenBank/DDBJ databases">
        <authorList>
            <person name="de Groot N.N."/>
        </authorList>
    </citation>
    <scope>NUCLEOTIDE SEQUENCE [LARGE SCALE GENOMIC DNA]</scope>
    <source>
        <strain evidence="11 12">L 420-91</strain>
    </source>
</reference>
<keyword evidence="8" id="KW-0804">Transcription</keyword>
<reference evidence="10 13" key="2">
    <citation type="submission" date="2021-08" db="EMBL/GenBank/DDBJ databases">
        <title>Complete genome sequence of the strain Aneurinibacillus thermoaerophilus CCM 8960.</title>
        <authorList>
            <person name="Musilova J."/>
            <person name="Kourilova X."/>
            <person name="Pernicova I."/>
            <person name="Bezdicek M."/>
            <person name="Lengerova M."/>
            <person name="Obruca S."/>
            <person name="Sedlar K."/>
        </authorList>
    </citation>
    <scope>NUCLEOTIDE SEQUENCE [LARGE SCALE GENOMIC DNA]</scope>
    <source>
        <strain evidence="10 13">CCM 8960</strain>
    </source>
</reference>
<dbReference type="EMBL" id="FNDE01000033">
    <property type="protein sequence ID" value="SDH56906.1"/>
    <property type="molecule type" value="Genomic_DNA"/>
</dbReference>
<organism evidence="11 12">
    <name type="scientific">Aneurinibacillus thermoaerophilus</name>
    <dbReference type="NCBI Taxonomy" id="143495"/>
    <lineage>
        <taxon>Bacteria</taxon>
        <taxon>Bacillati</taxon>
        <taxon>Bacillota</taxon>
        <taxon>Bacilli</taxon>
        <taxon>Bacillales</taxon>
        <taxon>Paenibacillaceae</taxon>
        <taxon>Aneurinibacillus group</taxon>
        <taxon>Aneurinibacillus</taxon>
    </lineage>
</organism>
<dbReference type="Pfam" id="PF00392">
    <property type="entry name" value="GntR"/>
    <property type="match status" value="1"/>
</dbReference>
<gene>
    <name evidence="10" type="ORF">K3F53_01805</name>
    <name evidence="11" type="ORF">SAMN04489735_103316</name>
</gene>
<dbReference type="SUPFAM" id="SSF53383">
    <property type="entry name" value="PLP-dependent transferases"/>
    <property type="match status" value="1"/>
</dbReference>
<dbReference type="EMBL" id="CP080764">
    <property type="protein sequence ID" value="QYY43074.1"/>
    <property type="molecule type" value="Genomic_DNA"/>
</dbReference>
<dbReference type="PANTHER" id="PTHR46577:SF2">
    <property type="entry name" value="TRANSCRIPTIONAL REGULATORY PROTEIN"/>
    <property type="match status" value="1"/>
</dbReference>
<feature type="domain" description="HTH gntR-type" evidence="9">
    <location>
        <begin position="11"/>
        <end position="79"/>
    </location>
</feature>
<dbReference type="InterPro" id="IPR000524">
    <property type="entry name" value="Tscrpt_reg_HTH_GntR"/>
</dbReference>
<evidence type="ECO:0000256" key="2">
    <source>
        <dbReference type="ARBA" id="ARBA00005384"/>
    </source>
</evidence>
<dbReference type="GO" id="GO:0030170">
    <property type="term" value="F:pyridoxal phosphate binding"/>
    <property type="evidence" value="ECO:0007669"/>
    <property type="project" value="InterPro"/>
</dbReference>